<evidence type="ECO:0000313" key="1">
    <source>
        <dbReference type="EMBL" id="JAE36451.1"/>
    </source>
</evidence>
<reference evidence="1" key="2">
    <citation type="journal article" date="2015" name="Data Brief">
        <title>Shoot transcriptome of the giant reed, Arundo donax.</title>
        <authorList>
            <person name="Barrero R.A."/>
            <person name="Guerrero F.D."/>
            <person name="Moolhuijzen P."/>
            <person name="Goolsby J.A."/>
            <person name="Tidwell J."/>
            <person name="Bellgard S.E."/>
            <person name="Bellgard M.I."/>
        </authorList>
    </citation>
    <scope>NUCLEOTIDE SEQUENCE</scope>
    <source>
        <tissue evidence="1">Shoot tissue taken approximately 20 cm above the soil surface</tissue>
    </source>
</reference>
<organism evidence="1">
    <name type="scientific">Arundo donax</name>
    <name type="common">Giant reed</name>
    <name type="synonym">Donax arundinaceus</name>
    <dbReference type="NCBI Taxonomy" id="35708"/>
    <lineage>
        <taxon>Eukaryota</taxon>
        <taxon>Viridiplantae</taxon>
        <taxon>Streptophyta</taxon>
        <taxon>Embryophyta</taxon>
        <taxon>Tracheophyta</taxon>
        <taxon>Spermatophyta</taxon>
        <taxon>Magnoliopsida</taxon>
        <taxon>Liliopsida</taxon>
        <taxon>Poales</taxon>
        <taxon>Poaceae</taxon>
        <taxon>PACMAD clade</taxon>
        <taxon>Arundinoideae</taxon>
        <taxon>Arundineae</taxon>
        <taxon>Arundo</taxon>
    </lineage>
</organism>
<dbReference type="EMBL" id="GBRH01161445">
    <property type="protein sequence ID" value="JAE36451.1"/>
    <property type="molecule type" value="Transcribed_RNA"/>
</dbReference>
<protein>
    <submittedName>
        <fullName evidence="1">Uncharacterized protein</fullName>
    </submittedName>
</protein>
<dbReference type="AlphaFoldDB" id="A0A0A9HNI5"/>
<reference evidence="1" key="1">
    <citation type="submission" date="2014-09" db="EMBL/GenBank/DDBJ databases">
        <authorList>
            <person name="Magalhaes I.L.F."/>
            <person name="Oliveira U."/>
            <person name="Santos F.R."/>
            <person name="Vidigal T.H.D.A."/>
            <person name="Brescovit A.D."/>
            <person name="Santos A.J."/>
        </authorList>
    </citation>
    <scope>NUCLEOTIDE SEQUENCE</scope>
    <source>
        <tissue evidence="1">Shoot tissue taken approximately 20 cm above the soil surface</tissue>
    </source>
</reference>
<proteinExistence type="predicted"/>
<sequence length="39" mass="4619">MIEITCHTLIKENDDPASDFPVYAYNLIKEMLLRFTFIL</sequence>
<accession>A0A0A9HNI5</accession>
<name>A0A0A9HNI5_ARUDO</name>